<protein>
    <submittedName>
        <fullName evidence="2">Uncharacterized protein</fullName>
    </submittedName>
</protein>
<proteinExistence type="predicted"/>
<evidence type="ECO:0000313" key="2">
    <source>
        <dbReference type="EMBL" id="MBR0577160.1"/>
    </source>
</evidence>
<keyword evidence="1" id="KW-1133">Transmembrane helix</keyword>
<feature type="transmembrane region" description="Helical" evidence="1">
    <location>
        <begin position="53"/>
        <end position="74"/>
    </location>
</feature>
<keyword evidence="1" id="KW-0472">Membrane</keyword>
<keyword evidence="3" id="KW-1185">Reference proteome</keyword>
<accession>A0A941CQQ4</accession>
<dbReference type="EMBL" id="JAGSCS010000022">
    <property type="protein sequence ID" value="MBR0577160.1"/>
    <property type="molecule type" value="Genomic_DNA"/>
</dbReference>
<organism evidence="2 3">
    <name type="scientific">Proteiniclasticum sediminis</name>
    <dbReference type="NCBI Taxonomy" id="2804028"/>
    <lineage>
        <taxon>Bacteria</taxon>
        <taxon>Bacillati</taxon>
        <taxon>Bacillota</taxon>
        <taxon>Clostridia</taxon>
        <taxon>Eubacteriales</taxon>
        <taxon>Clostridiaceae</taxon>
        <taxon>Proteiniclasticum</taxon>
    </lineage>
</organism>
<evidence type="ECO:0000313" key="3">
    <source>
        <dbReference type="Proteomes" id="UP000675379"/>
    </source>
</evidence>
<gene>
    <name evidence="2" type="ORF">KCG48_12625</name>
</gene>
<evidence type="ECO:0000256" key="1">
    <source>
        <dbReference type="SAM" id="Phobius"/>
    </source>
</evidence>
<dbReference type="Proteomes" id="UP000675379">
    <property type="component" value="Unassembled WGS sequence"/>
</dbReference>
<comment type="caution">
    <text evidence="2">The sequence shown here is derived from an EMBL/GenBank/DDBJ whole genome shotgun (WGS) entry which is preliminary data.</text>
</comment>
<dbReference type="RefSeq" id="WP_211802576.1">
    <property type="nucleotide sequence ID" value="NZ_JAGSCS010000022.1"/>
</dbReference>
<dbReference type="AlphaFoldDB" id="A0A941CQQ4"/>
<sequence>MKLQLKPSSKAGMLAVLFLLLSVGFSVAGGTLSRASGNTVEDPNPINSPLLGTFIYLHFAFAMAASVVGLYALYGKKDRALLVYLAIPWGIFLFLGVATLLIGVLLGPPQS</sequence>
<feature type="transmembrane region" description="Helical" evidence="1">
    <location>
        <begin position="81"/>
        <end position="106"/>
    </location>
</feature>
<reference evidence="2" key="1">
    <citation type="submission" date="2021-04" db="EMBL/GenBank/DDBJ databases">
        <title>Proteiniclasticum sedimins sp. nov., an obligate anaerobic bacterium isolated from anaerobic sludge.</title>
        <authorList>
            <person name="Liu J."/>
        </authorList>
    </citation>
    <scope>NUCLEOTIDE SEQUENCE</scope>
    <source>
        <strain evidence="2">BAD-10</strain>
    </source>
</reference>
<keyword evidence="1" id="KW-0812">Transmembrane</keyword>
<name>A0A941CQQ4_9CLOT</name>